<organism evidence="2 3">
    <name type="scientific">Mytilus edulis</name>
    <name type="common">Blue mussel</name>
    <dbReference type="NCBI Taxonomy" id="6550"/>
    <lineage>
        <taxon>Eukaryota</taxon>
        <taxon>Metazoa</taxon>
        <taxon>Spiralia</taxon>
        <taxon>Lophotrochozoa</taxon>
        <taxon>Mollusca</taxon>
        <taxon>Bivalvia</taxon>
        <taxon>Autobranchia</taxon>
        <taxon>Pteriomorphia</taxon>
        <taxon>Mytilida</taxon>
        <taxon>Mytiloidea</taxon>
        <taxon>Mytilidae</taxon>
        <taxon>Mytilinae</taxon>
        <taxon>Mytilus</taxon>
    </lineage>
</organism>
<sequence length="947" mass="108986">MSSQIDYILHKDCDVNFIYTVKIEDRNPLNVSDHTLLIARIHGVIKASQSSVGKKQIIKRPNWARCDKEKYQEAIRESVTNIDTVNLDNASNEISKLIDLLHSAGKKSIPNYRETITVKTVGRGIWNKEISNASKLSKLAFFEWKNDRLDDIKYKGMNKACKVLRSAQRRAHASKRNTLTEKIMQASQNDSKLFHKLVNGQRKCNNNLTDTMVFKGIEESDPELMMSGWKDYFENLYKLDNLNNNQNFCTEKLRVIEVQNKIIEELETERNIEIDNTNVLEVQEVIKALKTGKSPGPDGLSAEHFKLMPEELLTYIVQIVNLIFKDKDLPQETKEGVVSPVHKEWKDKLHPENYRGITVTNTFSTLIEGILKDRLEPKLLKVQSKLQKRLHRKTSSLNTAFIVSAAADFYKEILEELILLTLDAQKAFDKLHHEILFNKMYHDGIVGNMWLLLRNMYRNVTVKVKWNNSISDKFTQEIGVRQGAKLSTVLYKRYNNNILEALERSNIGARIGNINVVAPTCADDIAILASKEHEVQASLDIVNDMTNKDFVAINPAKSEIVPLTKVQQQLNVYLGDKKIDEKNEVKHLGLIRTIKNKVNIEDRLKVARRTIYAMLGPGLSARKGMSPIVSARLWQTYALPRSLYGIEVLNYTKSDITKLERLQLQICRQIQGLPKRVASAANYCLLGIEPIQSTVDRLLLNFFGGIIQDNTSIEYRIIERQLVMSKQTANTFISRLETALSKYKLPKTQELLLVKPTREKWKTTVKCAIQDYWAEKWEMEKLEKSTMKYLDIKARPIGHAHQIWKFTSNNTLEVKKAEIKAKLITRTYTLQVDRAKFSRNVEQDMCQLCNSATEDTEHFMLECNALKTERDKHLTTLISYVKNNIGNKIFDKIMNEGQMVQFILDSSSEKIKEIVNIKHQNIRDIENITRTLCYGLHTKRTTLLNKS</sequence>
<dbReference type="InterPro" id="IPR000477">
    <property type="entry name" value="RT_dom"/>
</dbReference>
<accession>A0A8S3TGW9</accession>
<reference evidence="2" key="1">
    <citation type="submission" date="2021-03" db="EMBL/GenBank/DDBJ databases">
        <authorList>
            <person name="Bekaert M."/>
        </authorList>
    </citation>
    <scope>NUCLEOTIDE SEQUENCE</scope>
</reference>
<keyword evidence="3" id="KW-1185">Reference proteome</keyword>
<gene>
    <name evidence="2" type="ORF">MEDL_45452</name>
</gene>
<dbReference type="Pfam" id="PF00078">
    <property type="entry name" value="RVT_1"/>
    <property type="match status" value="1"/>
</dbReference>
<dbReference type="PANTHER" id="PTHR19446">
    <property type="entry name" value="REVERSE TRANSCRIPTASES"/>
    <property type="match status" value="1"/>
</dbReference>
<dbReference type="SUPFAM" id="SSF56672">
    <property type="entry name" value="DNA/RNA polymerases"/>
    <property type="match status" value="1"/>
</dbReference>
<evidence type="ECO:0000313" key="2">
    <source>
        <dbReference type="EMBL" id="CAG2232779.1"/>
    </source>
</evidence>
<comment type="caution">
    <text evidence="2">The sequence shown here is derived from an EMBL/GenBank/DDBJ whole genome shotgun (WGS) entry which is preliminary data.</text>
</comment>
<dbReference type="PROSITE" id="PS50878">
    <property type="entry name" value="RT_POL"/>
    <property type="match status" value="1"/>
</dbReference>
<evidence type="ECO:0000313" key="3">
    <source>
        <dbReference type="Proteomes" id="UP000683360"/>
    </source>
</evidence>
<evidence type="ECO:0000259" key="1">
    <source>
        <dbReference type="PROSITE" id="PS50878"/>
    </source>
</evidence>
<protein>
    <recommendedName>
        <fullName evidence="1">Reverse transcriptase domain-containing protein</fullName>
    </recommendedName>
</protein>
<proteinExistence type="predicted"/>
<feature type="domain" description="Reverse transcriptase" evidence="1">
    <location>
        <begin position="322"/>
        <end position="578"/>
    </location>
</feature>
<dbReference type="AlphaFoldDB" id="A0A8S3TGW9"/>
<dbReference type="InterPro" id="IPR043502">
    <property type="entry name" value="DNA/RNA_pol_sf"/>
</dbReference>
<dbReference type="EMBL" id="CAJPWZ010002189">
    <property type="protein sequence ID" value="CAG2232779.1"/>
    <property type="molecule type" value="Genomic_DNA"/>
</dbReference>
<name>A0A8S3TGW9_MYTED</name>
<dbReference type="Proteomes" id="UP000683360">
    <property type="component" value="Unassembled WGS sequence"/>
</dbReference>
<dbReference type="OrthoDB" id="6364565at2759"/>